<dbReference type="EMBL" id="JAEHFW010000001">
    <property type="protein sequence ID" value="MBK0377760.1"/>
    <property type="molecule type" value="Genomic_DNA"/>
</dbReference>
<keyword evidence="5" id="KW-1185">Reference proteome</keyword>
<feature type="signal peptide" evidence="3">
    <location>
        <begin position="1"/>
        <end position="24"/>
    </location>
</feature>
<organism evidence="4 5">
    <name type="scientific">Mucilaginibacter segetis</name>
    <dbReference type="NCBI Taxonomy" id="2793071"/>
    <lineage>
        <taxon>Bacteria</taxon>
        <taxon>Pseudomonadati</taxon>
        <taxon>Bacteroidota</taxon>
        <taxon>Sphingobacteriia</taxon>
        <taxon>Sphingobacteriales</taxon>
        <taxon>Sphingobacteriaceae</taxon>
        <taxon>Mucilaginibacter</taxon>
    </lineage>
</organism>
<evidence type="ECO:0000256" key="2">
    <source>
        <dbReference type="SAM" id="Phobius"/>
    </source>
</evidence>
<comment type="caution">
    <text evidence="4">The sequence shown here is derived from an EMBL/GenBank/DDBJ whole genome shotgun (WGS) entry which is preliminary data.</text>
</comment>
<proteinExistence type="predicted"/>
<dbReference type="Proteomes" id="UP000613193">
    <property type="component" value="Unassembled WGS sequence"/>
</dbReference>
<sequence>MMKLFKLRTLILILLIGNTGFVYSQDTTKKANTVKSSTAKPTVTNTAKKPVVVKQQPTKPTTLTPTPVVTKPVRQAPDPALMNDKSLYGQYQYLLTKVYHYQQPLVAALWKNYNDTLNITRRKLKEAEAKIAVQAQKIDTLQTEVGTKADKLSTAKAKVDEISFLGIPLNKTTYNWIMWGLVIGLGALAAIVIIRSGANIREARYRTKLYNELDEEYRAHKVKANEKEKKLARELQTERNKLDELLGR</sequence>
<keyword evidence="2" id="KW-0812">Transmembrane</keyword>
<reference evidence="4" key="1">
    <citation type="submission" date="2020-12" db="EMBL/GenBank/DDBJ databases">
        <title>Bacterial novel species Mucilaginibacter sp. SD-g isolated from soil.</title>
        <authorList>
            <person name="Jung H.-Y."/>
        </authorList>
    </citation>
    <scope>NUCLEOTIDE SEQUENCE</scope>
    <source>
        <strain evidence="4">SD-g</strain>
    </source>
</reference>
<feature type="transmembrane region" description="Helical" evidence="2">
    <location>
        <begin position="176"/>
        <end position="198"/>
    </location>
</feature>
<evidence type="ECO:0000256" key="3">
    <source>
        <dbReference type="SAM" id="SignalP"/>
    </source>
</evidence>
<dbReference type="AlphaFoldDB" id="A0A934PQU5"/>
<dbReference type="RefSeq" id="WP_200062952.1">
    <property type="nucleotide sequence ID" value="NZ_JAEHFW010000001.1"/>
</dbReference>
<evidence type="ECO:0000313" key="5">
    <source>
        <dbReference type="Proteomes" id="UP000613193"/>
    </source>
</evidence>
<evidence type="ECO:0000313" key="4">
    <source>
        <dbReference type="EMBL" id="MBK0377760.1"/>
    </source>
</evidence>
<gene>
    <name evidence="4" type="ORF">I5M19_00465</name>
</gene>
<name>A0A934PQU5_9SPHI</name>
<keyword evidence="2" id="KW-0472">Membrane</keyword>
<feature type="coiled-coil region" evidence="1">
    <location>
        <begin position="210"/>
        <end position="248"/>
    </location>
</feature>
<keyword evidence="2" id="KW-1133">Transmembrane helix</keyword>
<protein>
    <submittedName>
        <fullName evidence="4">Uncharacterized protein</fullName>
    </submittedName>
</protein>
<keyword evidence="1" id="KW-0175">Coiled coil</keyword>
<evidence type="ECO:0000256" key="1">
    <source>
        <dbReference type="SAM" id="Coils"/>
    </source>
</evidence>
<accession>A0A934PQU5</accession>
<keyword evidence="3" id="KW-0732">Signal</keyword>
<feature type="coiled-coil region" evidence="1">
    <location>
        <begin position="110"/>
        <end position="144"/>
    </location>
</feature>
<feature type="chain" id="PRO_5038049985" evidence="3">
    <location>
        <begin position="25"/>
        <end position="248"/>
    </location>
</feature>